<dbReference type="InterPro" id="IPR036390">
    <property type="entry name" value="WH_DNA-bd_sf"/>
</dbReference>
<dbReference type="SUPFAM" id="SSF46785">
    <property type="entry name" value="Winged helix' DNA-binding domain"/>
    <property type="match status" value="1"/>
</dbReference>
<name>A0A916RSV3_9BACT</name>
<dbReference type="Gene3D" id="1.10.10.10">
    <property type="entry name" value="Winged helix-like DNA-binding domain superfamily/Winged helix DNA-binding domain"/>
    <property type="match status" value="1"/>
</dbReference>
<comment type="caution">
    <text evidence="3">The sequence shown here is derived from an EMBL/GenBank/DDBJ whole genome shotgun (WGS) entry which is preliminary data.</text>
</comment>
<reference evidence="3" key="2">
    <citation type="submission" date="2020-09" db="EMBL/GenBank/DDBJ databases">
        <authorList>
            <person name="Sun Q."/>
            <person name="Zhou Y."/>
        </authorList>
    </citation>
    <scope>NUCLEOTIDE SEQUENCE</scope>
    <source>
        <strain evidence="3">CGMCC 1.15447</strain>
    </source>
</reference>
<dbReference type="PANTHER" id="PTHR33164:SF43">
    <property type="entry name" value="HTH-TYPE TRANSCRIPTIONAL REPRESSOR YETL"/>
    <property type="match status" value="1"/>
</dbReference>
<dbReference type="GO" id="GO:0006950">
    <property type="term" value="P:response to stress"/>
    <property type="evidence" value="ECO:0007669"/>
    <property type="project" value="TreeGrafter"/>
</dbReference>
<feature type="domain" description="HTH marR-type" evidence="2">
    <location>
        <begin position="1"/>
        <end position="125"/>
    </location>
</feature>
<dbReference type="InterPro" id="IPR036388">
    <property type="entry name" value="WH-like_DNA-bd_sf"/>
</dbReference>
<evidence type="ECO:0000259" key="2">
    <source>
        <dbReference type="PROSITE" id="PS50995"/>
    </source>
</evidence>
<dbReference type="SMART" id="SM00347">
    <property type="entry name" value="HTH_MARR"/>
    <property type="match status" value="1"/>
</dbReference>
<dbReference type="InterPro" id="IPR039422">
    <property type="entry name" value="MarR/SlyA-like"/>
</dbReference>
<sequence length="125" mass="14019">MRFSEKAARQCGVTPQQHQLMLGVAGYTGRGWATVSELAEFLQERHNSVVGLVDRAAQCGLVRKEHDTSDRRFVFVHLTRHGEQMLAKLTEMHSEEVGHARETLLKPPKVPPQTLAFKKRSSGAE</sequence>
<dbReference type="GO" id="GO:0003700">
    <property type="term" value="F:DNA-binding transcription factor activity"/>
    <property type="evidence" value="ECO:0007669"/>
    <property type="project" value="InterPro"/>
</dbReference>
<dbReference type="Pfam" id="PF12802">
    <property type="entry name" value="MarR_2"/>
    <property type="match status" value="1"/>
</dbReference>
<organism evidence="3 4">
    <name type="scientific">Edaphobacter acidisoli</name>
    <dbReference type="NCBI Taxonomy" id="2040573"/>
    <lineage>
        <taxon>Bacteria</taxon>
        <taxon>Pseudomonadati</taxon>
        <taxon>Acidobacteriota</taxon>
        <taxon>Terriglobia</taxon>
        <taxon>Terriglobales</taxon>
        <taxon>Acidobacteriaceae</taxon>
        <taxon>Edaphobacter</taxon>
    </lineage>
</organism>
<gene>
    <name evidence="3" type="ORF">GCM10011507_15610</name>
</gene>
<proteinExistence type="predicted"/>
<keyword evidence="4" id="KW-1185">Reference proteome</keyword>
<feature type="region of interest" description="Disordered" evidence="1">
    <location>
        <begin position="105"/>
        <end position="125"/>
    </location>
</feature>
<evidence type="ECO:0000313" key="4">
    <source>
        <dbReference type="Proteomes" id="UP000648801"/>
    </source>
</evidence>
<dbReference type="InterPro" id="IPR000835">
    <property type="entry name" value="HTH_MarR-typ"/>
</dbReference>
<dbReference type="AlphaFoldDB" id="A0A916RSV3"/>
<protein>
    <recommendedName>
        <fullName evidence="2">HTH marR-type domain-containing protein</fullName>
    </recommendedName>
</protein>
<dbReference type="EMBL" id="BMJB01000001">
    <property type="protein sequence ID" value="GGA64850.1"/>
    <property type="molecule type" value="Genomic_DNA"/>
</dbReference>
<dbReference type="Proteomes" id="UP000648801">
    <property type="component" value="Unassembled WGS sequence"/>
</dbReference>
<evidence type="ECO:0000256" key="1">
    <source>
        <dbReference type="SAM" id="MobiDB-lite"/>
    </source>
</evidence>
<dbReference type="PROSITE" id="PS50995">
    <property type="entry name" value="HTH_MARR_2"/>
    <property type="match status" value="1"/>
</dbReference>
<reference evidence="3" key="1">
    <citation type="journal article" date="2014" name="Int. J. Syst. Evol. Microbiol.">
        <title>Complete genome sequence of Corynebacterium casei LMG S-19264T (=DSM 44701T), isolated from a smear-ripened cheese.</title>
        <authorList>
            <consortium name="US DOE Joint Genome Institute (JGI-PGF)"/>
            <person name="Walter F."/>
            <person name="Albersmeier A."/>
            <person name="Kalinowski J."/>
            <person name="Ruckert C."/>
        </authorList>
    </citation>
    <scope>NUCLEOTIDE SEQUENCE</scope>
    <source>
        <strain evidence="3">CGMCC 1.15447</strain>
    </source>
</reference>
<accession>A0A916RSV3</accession>
<evidence type="ECO:0000313" key="3">
    <source>
        <dbReference type="EMBL" id="GGA64850.1"/>
    </source>
</evidence>
<dbReference type="PANTHER" id="PTHR33164">
    <property type="entry name" value="TRANSCRIPTIONAL REGULATOR, MARR FAMILY"/>
    <property type="match status" value="1"/>
</dbReference>